<evidence type="ECO:0000256" key="1">
    <source>
        <dbReference type="SAM" id="Phobius"/>
    </source>
</evidence>
<feature type="transmembrane region" description="Helical" evidence="1">
    <location>
        <begin position="40"/>
        <end position="70"/>
    </location>
</feature>
<keyword evidence="1" id="KW-0812">Transmembrane</keyword>
<keyword evidence="3" id="KW-1185">Reference proteome</keyword>
<evidence type="ECO:0000313" key="3">
    <source>
        <dbReference type="Proteomes" id="UP000322214"/>
    </source>
</evidence>
<protein>
    <submittedName>
        <fullName evidence="2">Uncharacterized protein</fullName>
    </submittedName>
</protein>
<sequence length="76" mass="8078">MIAALLWCRVVTVADGDVSLGYTSQPDATDPYGPDVSTHIFYISTVGALTLMGVAVALSLAVVNGVIVYWRRMAFA</sequence>
<dbReference type="STRING" id="980251.GCA_001642875_00053"/>
<gene>
    <name evidence="2" type="ORF">MFFC18_22540</name>
</gene>
<reference evidence="2 3" key="1">
    <citation type="submission" date="2019-08" db="EMBL/GenBank/DDBJ databases">
        <title>Deep-cultivation of Planctomycetes and their phenomic and genomic characterization uncovers novel biology.</title>
        <authorList>
            <person name="Wiegand S."/>
            <person name="Jogler M."/>
            <person name="Boedeker C."/>
            <person name="Pinto D."/>
            <person name="Vollmers J."/>
            <person name="Rivas-Marin E."/>
            <person name="Kohn T."/>
            <person name="Peeters S.H."/>
            <person name="Heuer A."/>
            <person name="Rast P."/>
            <person name="Oberbeckmann S."/>
            <person name="Bunk B."/>
            <person name="Jeske O."/>
            <person name="Meyerdierks A."/>
            <person name="Storesund J.E."/>
            <person name="Kallscheuer N."/>
            <person name="Luecker S."/>
            <person name="Lage O.M."/>
            <person name="Pohl T."/>
            <person name="Merkel B.J."/>
            <person name="Hornburger P."/>
            <person name="Mueller R.-W."/>
            <person name="Bruemmer F."/>
            <person name="Labrenz M."/>
            <person name="Spormann A.M."/>
            <person name="Op den Camp H."/>
            <person name="Overmann J."/>
            <person name="Amann R."/>
            <person name="Jetten M.S.M."/>
            <person name="Mascher T."/>
            <person name="Medema M.H."/>
            <person name="Devos D.P."/>
            <person name="Kaster A.-K."/>
            <person name="Ovreas L."/>
            <person name="Rohde M."/>
            <person name="Galperin M.Y."/>
            <person name="Jogler C."/>
        </authorList>
    </citation>
    <scope>NUCLEOTIDE SEQUENCE [LARGE SCALE GENOMIC DNA]</scope>
    <source>
        <strain evidence="2 3">FC18</strain>
    </source>
</reference>
<keyword evidence="1" id="KW-0472">Membrane</keyword>
<dbReference type="EMBL" id="CP042912">
    <property type="protein sequence ID" value="QEG22374.1"/>
    <property type="molecule type" value="Genomic_DNA"/>
</dbReference>
<keyword evidence="1" id="KW-1133">Transmembrane helix</keyword>
<evidence type="ECO:0000313" key="2">
    <source>
        <dbReference type="EMBL" id="QEG22374.1"/>
    </source>
</evidence>
<name>A0A5B9P7Q9_9BACT</name>
<dbReference type="Proteomes" id="UP000322214">
    <property type="component" value="Chromosome"/>
</dbReference>
<dbReference type="KEGG" id="mff:MFFC18_22540"/>
<accession>A0A5B9P7Q9</accession>
<dbReference type="AlphaFoldDB" id="A0A5B9P7Q9"/>
<proteinExistence type="predicted"/>
<organism evidence="2 3">
    <name type="scientific">Mariniblastus fucicola</name>
    <dbReference type="NCBI Taxonomy" id="980251"/>
    <lineage>
        <taxon>Bacteria</taxon>
        <taxon>Pseudomonadati</taxon>
        <taxon>Planctomycetota</taxon>
        <taxon>Planctomycetia</taxon>
        <taxon>Pirellulales</taxon>
        <taxon>Pirellulaceae</taxon>
        <taxon>Mariniblastus</taxon>
    </lineage>
</organism>